<accession>A0A5M6CU28</accession>
<dbReference type="SMART" id="SM00382">
    <property type="entry name" value="AAA"/>
    <property type="match status" value="1"/>
</dbReference>
<dbReference type="Gene3D" id="3.40.50.300">
    <property type="entry name" value="P-loop containing nucleotide triphosphate hydrolases"/>
    <property type="match status" value="1"/>
</dbReference>
<keyword evidence="6 7" id="KW-0238">DNA-binding</keyword>
<evidence type="ECO:0000256" key="6">
    <source>
        <dbReference type="ARBA" id="ARBA00023125"/>
    </source>
</evidence>
<dbReference type="GO" id="GO:0005886">
    <property type="term" value="C:plasma membrane"/>
    <property type="evidence" value="ECO:0007669"/>
    <property type="project" value="TreeGrafter"/>
</dbReference>
<name>A0A5M6CU28_9BACT</name>
<keyword evidence="12" id="KW-1185">Reference proteome</keyword>
<keyword evidence="1" id="KW-0963">Cytoplasm</keyword>
<keyword evidence="2 7" id="KW-0235">DNA replication</keyword>
<dbReference type="SMART" id="SM00760">
    <property type="entry name" value="Bac_DnaA_C"/>
    <property type="match status" value="1"/>
</dbReference>
<dbReference type="Proteomes" id="UP000324479">
    <property type="component" value="Unassembled WGS sequence"/>
</dbReference>
<dbReference type="RefSeq" id="WP_150079675.1">
    <property type="nucleotide sequence ID" value="NZ_VWOX01000026.1"/>
</dbReference>
<sequence>MPNLTTFPLERPLLRQRMRDAKLARQRASASLPLFIAGPENRLAAFVCQSDAAFSLAQPVLMIGPSGCGKTALALHLAARCAASMSLGGQSGAVKYLVGSDYARDYAEAVAADDLPPLREMIDEVPVLVLDGLHAMAGKRAAQDELSMRLERRVDAGRPTILTSQRLPSETRGIRPQLASRSVIGLTIPIQFPGPESRRTLLREYALLRGVELSEDLIGLLDAGLRTELPALALDAAIKQVDLFGRMNETTPNVAAVQSAIDTAGRNDDVDLGKITRTVAKIWGHRTKDLRSGSRKQSVVRARSLAMMLARQLTSHSLDTIGEYFGGRDHSTVLHAIRKTQSLLEHDGDLSRMMQEATEKLAV</sequence>
<dbReference type="InterPro" id="IPR020591">
    <property type="entry name" value="Chromosome_initiator_DnaA-like"/>
</dbReference>
<evidence type="ECO:0000256" key="7">
    <source>
        <dbReference type="RuleBase" id="RU000577"/>
    </source>
</evidence>
<dbReference type="Gene3D" id="1.10.1750.10">
    <property type="match status" value="1"/>
</dbReference>
<dbReference type="SUPFAM" id="SSF52540">
    <property type="entry name" value="P-loop containing nucleoside triphosphate hydrolases"/>
    <property type="match status" value="1"/>
</dbReference>
<dbReference type="Pfam" id="PF00308">
    <property type="entry name" value="Bac_DnaA"/>
    <property type="match status" value="1"/>
</dbReference>
<feature type="domain" description="Chromosomal replication initiator DnaA C-terminal" evidence="10">
    <location>
        <begin position="271"/>
        <end position="340"/>
    </location>
</feature>
<feature type="domain" description="AAA+ ATPase" evidence="9">
    <location>
        <begin position="56"/>
        <end position="189"/>
    </location>
</feature>
<dbReference type="CDD" id="cd06571">
    <property type="entry name" value="Bac_DnaA_C"/>
    <property type="match status" value="1"/>
</dbReference>
<dbReference type="GO" id="GO:0006270">
    <property type="term" value="P:DNA replication initiation"/>
    <property type="evidence" value="ECO:0007669"/>
    <property type="project" value="InterPro"/>
</dbReference>
<evidence type="ECO:0000313" key="11">
    <source>
        <dbReference type="EMBL" id="KAA5538767.1"/>
    </source>
</evidence>
<evidence type="ECO:0000259" key="9">
    <source>
        <dbReference type="SMART" id="SM00382"/>
    </source>
</evidence>
<dbReference type="GO" id="GO:0006275">
    <property type="term" value="P:regulation of DNA replication"/>
    <property type="evidence" value="ECO:0007669"/>
    <property type="project" value="InterPro"/>
</dbReference>
<dbReference type="PANTHER" id="PTHR30050:SF2">
    <property type="entry name" value="CHROMOSOMAL REPLICATION INITIATOR PROTEIN DNAA"/>
    <property type="match status" value="1"/>
</dbReference>
<dbReference type="InterPro" id="IPR027417">
    <property type="entry name" value="P-loop_NTPase"/>
</dbReference>
<comment type="function">
    <text evidence="7">Plays an essential role in the initiation and regulation of chromosomal replication. ATP-DnaA binds to the origin of replication (oriC) to initiate formation of the DNA replication initiation complex once per cell cycle. Binds the DnaA box (a 9 base pair repeat at the origin) and separates the double-stranded (ds)DNA. Forms a right-handed helical filament on oriC DNA; dsDNA binds to the exterior of the filament while single-stranded (ss)DNA is stabiized in the filament's interior. The ATP-DnaA-oriC complex binds and stabilizes one strand of the AT-rich DNA unwinding element (DUE), permitting loading of DNA polymerase. After initiation quickly degrades to an ADP-DnaA complex that is not apt for DNA replication. Binds acidic phospholipids.</text>
</comment>
<dbReference type="Pfam" id="PF08299">
    <property type="entry name" value="Bac_DnaA_C"/>
    <property type="match status" value="1"/>
</dbReference>
<evidence type="ECO:0000256" key="2">
    <source>
        <dbReference type="ARBA" id="ARBA00022705"/>
    </source>
</evidence>
<dbReference type="InterPro" id="IPR003593">
    <property type="entry name" value="AAA+_ATPase"/>
</dbReference>
<comment type="similarity">
    <text evidence="8">Belongs to the DnaA family.</text>
</comment>
<evidence type="ECO:0000256" key="3">
    <source>
        <dbReference type="ARBA" id="ARBA00022741"/>
    </source>
</evidence>
<dbReference type="GO" id="GO:0008289">
    <property type="term" value="F:lipid binding"/>
    <property type="evidence" value="ECO:0007669"/>
    <property type="project" value="UniProtKB-KW"/>
</dbReference>
<proteinExistence type="inferred from homology"/>
<keyword evidence="3 7" id="KW-0547">Nucleotide-binding</keyword>
<dbReference type="AlphaFoldDB" id="A0A5M6CU28"/>
<evidence type="ECO:0000256" key="8">
    <source>
        <dbReference type="RuleBase" id="RU004227"/>
    </source>
</evidence>
<evidence type="ECO:0000259" key="10">
    <source>
        <dbReference type="SMART" id="SM00760"/>
    </source>
</evidence>
<evidence type="ECO:0000256" key="5">
    <source>
        <dbReference type="ARBA" id="ARBA00023121"/>
    </source>
</evidence>
<comment type="caution">
    <text evidence="11">The sequence shown here is derived from an EMBL/GenBank/DDBJ whole genome shotgun (WGS) entry which is preliminary data.</text>
</comment>
<gene>
    <name evidence="11" type="ORF">FYK55_26580</name>
</gene>
<dbReference type="InterPro" id="IPR013159">
    <property type="entry name" value="DnaA_C"/>
</dbReference>
<dbReference type="GO" id="GO:0005524">
    <property type="term" value="F:ATP binding"/>
    <property type="evidence" value="ECO:0007669"/>
    <property type="project" value="UniProtKB-KW"/>
</dbReference>
<organism evidence="11 12">
    <name type="scientific">Roseiconus nitratireducens</name>
    <dbReference type="NCBI Taxonomy" id="2605748"/>
    <lineage>
        <taxon>Bacteria</taxon>
        <taxon>Pseudomonadati</taxon>
        <taxon>Planctomycetota</taxon>
        <taxon>Planctomycetia</taxon>
        <taxon>Pirellulales</taxon>
        <taxon>Pirellulaceae</taxon>
        <taxon>Roseiconus</taxon>
    </lineage>
</organism>
<dbReference type="PANTHER" id="PTHR30050">
    <property type="entry name" value="CHROMOSOMAL REPLICATION INITIATOR PROTEIN DNAA"/>
    <property type="match status" value="1"/>
</dbReference>
<dbReference type="InterPro" id="IPR013317">
    <property type="entry name" value="DnaA_dom"/>
</dbReference>
<evidence type="ECO:0000256" key="4">
    <source>
        <dbReference type="ARBA" id="ARBA00022840"/>
    </source>
</evidence>
<evidence type="ECO:0000256" key="1">
    <source>
        <dbReference type="ARBA" id="ARBA00022490"/>
    </source>
</evidence>
<protein>
    <recommendedName>
        <fullName evidence="7">Chromosomal replication initiator protein DnaA</fullName>
    </recommendedName>
</protein>
<dbReference type="SUPFAM" id="SSF48295">
    <property type="entry name" value="TrpR-like"/>
    <property type="match status" value="1"/>
</dbReference>
<keyword evidence="4 7" id="KW-0067">ATP-binding</keyword>
<reference evidence="11 12" key="1">
    <citation type="submission" date="2019-08" db="EMBL/GenBank/DDBJ databases">
        <authorList>
            <person name="Dhanesh K."/>
            <person name="Kumar G."/>
            <person name="Sasikala C."/>
            <person name="Venkata Ramana C."/>
        </authorList>
    </citation>
    <scope>NUCLEOTIDE SEQUENCE [LARGE SCALE GENOMIC DNA]</scope>
    <source>
        <strain evidence="11 12">JC645</strain>
    </source>
</reference>
<dbReference type="PRINTS" id="PR00051">
    <property type="entry name" value="DNAA"/>
</dbReference>
<keyword evidence="5" id="KW-0446">Lipid-binding</keyword>
<dbReference type="InterPro" id="IPR010921">
    <property type="entry name" value="Trp_repressor/repl_initiator"/>
</dbReference>
<dbReference type="GO" id="GO:0003688">
    <property type="term" value="F:DNA replication origin binding"/>
    <property type="evidence" value="ECO:0007669"/>
    <property type="project" value="TreeGrafter"/>
</dbReference>
<dbReference type="EMBL" id="VWOX01000026">
    <property type="protein sequence ID" value="KAA5538767.1"/>
    <property type="molecule type" value="Genomic_DNA"/>
</dbReference>
<evidence type="ECO:0000313" key="12">
    <source>
        <dbReference type="Proteomes" id="UP000324479"/>
    </source>
</evidence>